<dbReference type="STRING" id="1801726.A3H02_02140"/>
<sequence length="551" mass="63104">MISLEATQKILGINEKVHILPEEMIKNVKITFFPYSPEKISREVELFSDELKQSFIKLGVQIIPFEKSLVPTPLRRILKWYLYALINSALAFLKKIMGLKHDSARPGLKTLSQIRKGKRVREDISIIALGENKEGNLPMDYLTSLKNSLVVTVIDMPPGIHNETDFVTHFNTAMNLFAHHMTHIVIGVDKEKWILYNMNAAHPIHLREKDSKNYILKTLIPKLSSPIKPPRLSEFIIKEEDFDPYDDFHKKFTQDIIEGANLFNKTNLYPPGKSLNDLPFRNEFYRWVGKRHLDDRSGMSYGFLARQLPVKLPKIFNIQEAENIFGNDAIKENKDYFIKDDKIYIIIKSFQEKICFEVPEVWILTQRSGCDKTHFIPSEDLIKIGLSRGKMILATPKGLKLQDGYRPSYDTKVILAHAVGNAIVANIIRHFCPTCPFPNIIENNGVSINHWHGYFKKDFIPAGWHTHGAKRPHVSCSTPQAAIYALDGKINAALESLRFKKDYLGDIHIEPHHGTNMTYSSLVDLANFLSGNAATRITELGNKHLNDYEIY</sequence>
<name>A0A1G2F583_9BACT</name>
<accession>A0A1G2F583</accession>
<reference evidence="1 2" key="1">
    <citation type="journal article" date="2016" name="Nat. Commun.">
        <title>Thousands of microbial genomes shed light on interconnected biogeochemical processes in an aquifer system.</title>
        <authorList>
            <person name="Anantharaman K."/>
            <person name="Brown C.T."/>
            <person name="Hug L.A."/>
            <person name="Sharon I."/>
            <person name="Castelle C.J."/>
            <person name="Probst A.J."/>
            <person name="Thomas B.C."/>
            <person name="Singh A."/>
            <person name="Wilkins M.J."/>
            <person name="Karaoz U."/>
            <person name="Brodie E.L."/>
            <person name="Williams K.H."/>
            <person name="Hubbard S.S."/>
            <person name="Banfield J.F."/>
        </authorList>
    </citation>
    <scope>NUCLEOTIDE SEQUENCE [LARGE SCALE GENOMIC DNA]</scope>
</reference>
<evidence type="ECO:0000313" key="1">
    <source>
        <dbReference type="EMBL" id="OGZ32758.1"/>
    </source>
</evidence>
<protein>
    <submittedName>
        <fullName evidence="1">Uncharacterized protein</fullName>
    </submittedName>
</protein>
<gene>
    <name evidence="1" type="ORF">A3H02_02140</name>
</gene>
<comment type="caution">
    <text evidence="1">The sequence shown here is derived from an EMBL/GenBank/DDBJ whole genome shotgun (WGS) entry which is preliminary data.</text>
</comment>
<dbReference type="Proteomes" id="UP000176787">
    <property type="component" value="Unassembled WGS sequence"/>
</dbReference>
<dbReference type="AlphaFoldDB" id="A0A1G2F583"/>
<dbReference type="EMBL" id="MHMS01000002">
    <property type="protein sequence ID" value="OGZ32758.1"/>
    <property type="molecule type" value="Genomic_DNA"/>
</dbReference>
<proteinExistence type="predicted"/>
<evidence type="ECO:0000313" key="2">
    <source>
        <dbReference type="Proteomes" id="UP000176787"/>
    </source>
</evidence>
<organism evidence="1 2">
    <name type="scientific">Candidatus Niyogibacteria bacterium RIFCSPLOWO2_12_FULL_41_13</name>
    <dbReference type="NCBI Taxonomy" id="1801726"/>
    <lineage>
        <taxon>Bacteria</taxon>
        <taxon>Candidatus Niyogiibacteriota</taxon>
    </lineage>
</organism>